<accession>A0A813MXR7</accession>
<feature type="compositionally biased region" description="Basic residues" evidence="1">
    <location>
        <begin position="89"/>
        <end position="98"/>
    </location>
</feature>
<evidence type="ECO:0000313" key="4">
    <source>
        <dbReference type="Proteomes" id="UP000663845"/>
    </source>
</evidence>
<dbReference type="AlphaFoldDB" id="A0A813MXR7"/>
<protein>
    <submittedName>
        <fullName evidence="2">Uncharacterized protein</fullName>
    </submittedName>
</protein>
<dbReference type="EMBL" id="CAJNOG010000003">
    <property type="protein sequence ID" value="CAF0726251.1"/>
    <property type="molecule type" value="Genomic_DNA"/>
</dbReference>
<feature type="region of interest" description="Disordered" evidence="1">
    <location>
        <begin position="83"/>
        <end position="111"/>
    </location>
</feature>
<evidence type="ECO:0000313" key="2">
    <source>
        <dbReference type="EMBL" id="CAF0726251.1"/>
    </source>
</evidence>
<dbReference type="Proteomes" id="UP000663844">
    <property type="component" value="Unassembled WGS sequence"/>
</dbReference>
<gene>
    <name evidence="2" type="ORF">JYZ213_LOCUS809</name>
    <name evidence="3" type="ORF">OXD698_LOCUS24905</name>
</gene>
<comment type="caution">
    <text evidence="2">The sequence shown here is derived from an EMBL/GenBank/DDBJ whole genome shotgun (WGS) entry which is preliminary data.</text>
</comment>
<reference evidence="2" key="1">
    <citation type="submission" date="2021-02" db="EMBL/GenBank/DDBJ databases">
        <authorList>
            <person name="Nowell W R."/>
        </authorList>
    </citation>
    <scope>NUCLEOTIDE SEQUENCE</scope>
</reference>
<organism evidence="2 4">
    <name type="scientific">Adineta steineri</name>
    <dbReference type="NCBI Taxonomy" id="433720"/>
    <lineage>
        <taxon>Eukaryota</taxon>
        <taxon>Metazoa</taxon>
        <taxon>Spiralia</taxon>
        <taxon>Gnathifera</taxon>
        <taxon>Rotifera</taxon>
        <taxon>Eurotatoria</taxon>
        <taxon>Bdelloidea</taxon>
        <taxon>Adinetida</taxon>
        <taxon>Adinetidae</taxon>
        <taxon>Adineta</taxon>
    </lineage>
</organism>
<proteinExistence type="predicted"/>
<dbReference type="EMBL" id="CAJOAZ010002335">
    <property type="protein sequence ID" value="CAF3918875.1"/>
    <property type="molecule type" value="Genomic_DNA"/>
</dbReference>
<sequence>MVNSSLVEAILLEQDNPSSSTTRQIRDIYNIRSGEDPIAQHSDQDKEFQSILFKTLATIPVVDSDEDEPISYTVKLKDSDENITPTMKKPTKKVKVRNHQVIQKNHQRHHQ</sequence>
<evidence type="ECO:0000256" key="1">
    <source>
        <dbReference type="SAM" id="MobiDB-lite"/>
    </source>
</evidence>
<evidence type="ECO:0000313" key="3">
    <source>
        <dbReference type="EMBL" id="CAF3918875.1"/>
    </source>
</evidence>
<name>A0A813MXR7_9BILA</name>
<dbReference type="Proteomes" id="UP000663845">
    <property type="component" value="Unassembled WGS sequence"/>
</dbReference>